<evidence type="ECO:0000313" key="2">
    <source>
        <dbReference type="Proteomes" id="UP000233837"/>
    </source>
</evidence>
<proteinExistence type="predicted"/>
<sequence length="141" mass="16028">MPDKTFEGVTNELKWRSVEDVKKSMVEEVVIQIEKGVEAIEFEKVQGHKTMVNSVMEINEANGMSIKSSNIISKNKFNILDRMVEAGEIVFFEVVDNNMVEEMNGLSKDTYVNFKSKLEELREVIDMKEGDSSNIKSKGSK</sequence>
<reference evidence="1 2" key="2">
    <citation type="journal article" date="2017" name="Nature">
        <title>The Apostasia genome and the evolution of orchids.</title>
        <authorList>
            <person name="Zhang G.Q."/>
            <person name="Liu K.W."/>
            <person name="Li Z."/>
            <person name="Lohaus R."/>
            <person name="Hsiao Y.Y."/>
            <person name="Niu S.C."/>
            <person name="Wang J.Y."/>
            <person name="Lin Y.C."/>
            <person name="Xu Q."/>
            <person name="Chen L.J."/>
            <person name="Yoshida K."/>
            <person name="Fujiwara S."/>
            <person name="Wang Z.W."/>
            <person name="Zhang Y.Q."/>
            <person name="Mitsuda N."/>
            <person name="Wang M."/>
            <person name="Liu G.H."/>
            <person name="Pecoraro L."/>
            <person name="Huang H.X."/>
            <person name="Xiao X.J."/>
            <person name="Lin M."/>
            <person name="Wu X.Y."/>
            <person name="Wu W.L."/>
            <person name="Chen Y.Y."/>
            <person name="Chang S.B."/>
            <person name="Sakamoto S."/>
            <person name="Ohme-Takagi M."/>
            <person name="Yagi M."/>
            <person name="Zeng S.J."/>
            <person name="Shen C.Y."/>
            <person name="Yeh C.M."/>
            <person name="Luo Y.B."/>
            <person name="Tsai W.C."/>
            <person name="Van de Peer Y."/>
            <person name="Liu Z.J."/>
        </authorList>
    </citation>
    <scope>NUCLEOTIDE SEQUENCE [LARGE SCALE GENOMIC DNA]</scope>
    <source>
        <tissue evidence="1">The whole plant</tissue>
    </source>
</reference>
<dbReference type="EMBL" id="KZ502136">
    <property type="protein sequence ID" value="PKU83112.1"/>
    <property type="molecule type" value="Genomic_DNA"/>
</dbReference>
<dbReference type="AlphaFoldDB" id="A0A2I0X5D3"/>
<reference evidence="1 2" key="1">
    <citation type="journal article" date="2016" name="Sci. Rep.">
        <title>The Dendrobium catenatum Lindl. genome sequence provides insights into polysaccharide synthase, floral development and adaptive evolution.</title>
        <authorList>
            <person name="Zhang G.Q."/>
            <person name="Xu Q."/>
            <person name="Bian C."/>
            <person name="Tsai W.C."/>
            <person name="Yeh C.M."/>
            <person name="Liu K.W."/>
            <person name="Yoshida K."/>
            <person name="Zhang L.S."/>
            <person name="Chang S.B."/>
            <person name="Chen F."/>
            <person name="Shi Y."/>
            <person name="Su Y.Y."/>
            <person name="Zhang Y.Q."/>
            <person name="Chen L.J."/>
            <person name="Yin Y."/>
            <person name="Lin M."/>
            <person name="Huang H."/>
            <person name="Deng H."/>
            <person name="Wang Z.W."/>
            <person name="Zhu S.L."/>
            <person name="Zhao X."/>
            <person name="Deng C."/>
            <person name="Niu S.C."/>
            <person name="Huang J."/>
            <person name="Wang M."/>
            <person name="Liu G.H."/>
            <person name="Yang H.J."/>
            <person name="Xiao X.J."/>
            <person name="Hsiao Y.Y."/>
            <person name="Wu W.L."/>
            <person name="Chen Y.Y."/>
            <person name="Mitsuda N."/>
            <person name="Ohme-Takagi M."/>
            <person name="Luo Y.B."/>
            <person name="Van de Peer Y."/>
            <person name="Liu Z.J."/>
        </authorList>
    </citation>
    <scope>NUCLEOTIDE SEQUENCE [LARGE SCALE GENOMIC DNA]</scope>
    <source>
        <tissue evidence="1">The whole plant</tissue>
    </source>
</reference>
<accession>A0A2I0X5D3</accession>
<organism evidence="1 2">
    <name type="scientific">Dendrobium catenatum</name>
    <dbReference type="NCBI Taxonomy" id="906689"/>
    <lineage>
        <taxon>Eukaryota</taxon>
        <taxon>Viridiplantae</taxon>
        <taxon>Streptophyta</taxon>
        <taxon>Embryophyta</taxon>
        <taxon>Tracheophyta</taxon>
        <taxon>Spermatophyta</taxon>
        <taxon>Magnoliopsida</taxon>
        <taxon>Liliopsida</taxon>
        <taxon>Asparagales</taxon>
        <taxon>Orchidaceae</taxon>
        <taxon>Epidendroideae</taxon>
        <taxon>Malaxideae</taxon>
        <taxon>Dendrobiinae</taxon>
        <taxon>Dendrobium</taxon>
    </lineage>
</organism>
<evidence type="ECO:0000313" key="1">
    <source>
        <dbReference type="EMBL" id="PKU83112.1"/>
    </source>
</evidence>
<protein>
    <submittedName>
        <fullName evidence="1">Uncharacterized protein</fullName>
    </submittedName>
</protein>
<gene>
    <name evidence="1" type="ORF">MA16_Dca007770</name>
</gene>
<dbReference type="Proteomes" id="UP000233837">
    <property type="component" value="Unassembled WGS sequence"/>
</dbReference>
<keyword evidence="2" id="KW-1185">Reference proteome</keyword>
<name>A0A2I0X5D3_9ASPA</name>